<dbReference type="NCBIfam" id="TIGR00086">
    <property type="entry name" value="smpB"/>
    <property type="match status" value="1"/>
</dbReference>
<reference evidence="4 5" key="1">
    <citation type="submission" date="2018-08" db="EMBL/GenBank/DDBJ databases">
        <title>Murine metabolic-syndrome-specific gut microbial biobank.</title>
        <authorList>
            <person name="Liu C."/>
        </authorList>
    </citation>
    <scope>NUCLEOTIDE SEQUENCE [LARGE SCALE GENOMIC DNA]</scope>
    <source>
        <strain evidence="4 5">583</strain>
    </source>
</reference>
<dbReference type="RefSeq" id="WP_160195870.1">
    <property type="nucleotide sequence ID" value="NZ_QXXA01000001.1"/>
</dbReference>
<comment type="caution">
    <text evidence="4">The sequence shown here is derived from an EMBL/GenBank/DDBJ whole genome shotgun (WGS) entry which is preliminary data.</text>
</comment>
<dbReference type="Pfam" id="PF01668">
    <property type="entry name" value="SmpB"/>
    <property type="match status" value="1"/>
</dbReference>
<protein>
    <recommendedName>
        <fullName evidence="3">SsrA-binding protein</fullName>
    </recommendedName>
    <alternativeName>
        <fullName evidence="3">Small protein B</fullName>
    </alternativeName>
</protein>
<dbReference type="InterPro" id="IPR023620">
    <property type="entry name" value="SmpB"/>
</dbReference>
<dbReference type="OrthoDB" id="9805462at2"/>
<name>A0A845QT24_9CLOT</name>
<dbReference type="HAMAP" id="MF_00023">
    <property type="entry name" value="SmpB"/>
    <property type="match status" value="1"/>
</dbReference>
<dbReference type="CDD" id="cd09294">
    <property type="entry name" value="SmpB"/>
    <property type="match status" value="1"/>
</dbReference>
<keyword evidence="2 3" id="KW-0694">RNA-binding</keyword>
<gene>
    <name evidence="3 4" type="primary">smpB</name>
    <name evidence="4" type="ORF">D3Z33_00640</name>
</gene>
<comment type="subcellular location">
    <subcellularLocation>
        <location evidence="3">Cytoplasm</location>
    </subcellularLocation>
    <text evidence="3">The tmRNA-SmpB complex associates with stalled 70S ribosomes.</text>
</comment>
<sequence>MAKESIKIVSKNRKARHEYFIEEVYEAGIALSGTEVKSIRKGKVNIKESYASIDNGEAYINGMHISPYEQGNIYNKDPLRKRKLLLHKGEIRKLIGYTSQQGYSLIPLSIYFKNGLVKLEIAIAKGKKLYDKRHDIAKKDAKRRMEKYMSPKNY</sequence>
<dbReference type="NCBIfam" id="NF003843">
    <property type="entry name" value="PRK05422.1"/>
    <property type="match status" value="1"/>
</dbReference>
<dbReference type="GO" id="GO:0070929">
    <property type="term" value="P:trans-translation"/>
    <property type="evidence" value="ECO:0007669"/>
    <property type="project" value="UniProtKB-UniRule"/>
</dbReference>
<dbReference type="PROSITE" id="PS01317">
    <property type="entry name" value="SSRP"/>
    <property type="match status" value="1"/>
</dbReference>
<dbReference type="Proteomes" id="UP000467132">
    <property type="component" value="Unassembled WGS sequence"/>
</dbReference>
<dbReference type="PANTHER" id="PTHR30308">
    <property type="entry name" value="TMRNA-BINDING COMPONENT OF TRANS-TRANSLATION TAGGING COMPLEX"/>
    <property type="match status" value="1"/>
</dbReference>
<dbReference type="SUPFAM" id="SSF74982">
    <property type="entry name" value="Small protein B (SmpB)"/>
    <property type="match status" value="1"/>
</dbReference>
<organism evidence="4 5">
    <name type="scientific">Senegalia massiliensis</name>
    <dbReference type="NCBI Taxonomy" id="1720316"/>
    <lineage>
        <taxon>Bacteria</taxon>
        <taxon>Bacillati</taxon>
        <taxon>Bacillota</taxon>
        <taxon>Clostridia</taxon>
        <taxon>Eubacteriales</taxon>
        <taxon>Clostridiaceae</taxon>
        <taxon>Senegalia</taxon>
    </lineage>
</organism>
<keyword evidence="5" id="KW-1185">Reference proteome</keyword>
<dbReference type="AlphaFoldDB" id="A0A845QT24"/>
<accession>A0A845QT24</accession>
<dbReference type="Gene3D" id="2.40.280.10">
    <property type="match status" value="1"/>
</dbReference>
<dbReference type="InterPro" id="IPR020081">
    <property type="entry name" value="SsrA-bd_prot_CS"/>
</dbReference>
<proteinExistence type="inferred from homology"/>
<evidence type="ECO:0000256" key="2">
    <source>
        <dbReference type="ARBA" id="ARBA00022884"/>
    </source>
</evidence>
<evidence type="ECO:0000256" key="1">
    <source>
        <dbReference type="ARBA" id="ARBA00022490"/>
    </source>
</evidence>
<evidence type="ECO:0000256" key="3">
    <source>
        <dbReference type="HAMAP-Rule" id="MF_00023"/>
    </source>
</evidence>
<comment type="function">
    <text evidence="3">Required for rescue of stalled ribosomes mediated by trans-translation. Binds to transfer-messenger RNA (tmRNA), required for stable association of tmRNA with ribosomes. tmRNA and SmpB together mimic tRNA shape, replacing the anticodon stem-loop with SmpB. tmRNA is encoded by the ssrA gene; the 2 termini fold to resemble tRNA(Ala) and it encodes a 'tag peptide', a short internal open reading frame. During trans-translation Ala-aminoacylated tmRNA acts like a tRNA, entering the A-site of stalled ribosomes, displacing the stalled mRNA. The ribosome then switches to translate the ORF on the tmRNA; the nascent peptide is terminated with the 'tag peptide' encoded by the tmRNA and targeted for degradation. The ribosome is freed to recommence translation, which seems to be the essential function of trans-translation.</text>
</comment>
<dbReference type="GO" id="GO:0005829">
    <property type="term" value="C:cytosol"/>
    <property type="evidence" value="ECO:0007669"/>
    <property type="project" value="TreeGrafter"/>
</dbReference>
<dbReference type="GO" id="GO:0070930">
    <property type="term" value="P:trans-translation-dependent protein tagging"/>
    <property type="evidence" value="ECO:0007669"/>
    <property type="project" value="TreeGrafter"/>
</dbReference>
<dbReference type="InterPro" id="IPR000037">
    <property type="entry name" value="SsrA-bd_prot"/>
</dbReference>
<evidence type="ECO:0000313" key="4">
    <source>
        <dbReference type="EMBL" id="NBI05361.1"/>
    </source>
</evidence>
<dbReference type="GO" id="GO:0003723">
    <property type="term" value="F:RNA binding"/>
    <property type="evidence" value="ECO:0007669"/>
    <property type="project" value="UniProtKB-UniRule"/>
</dbReference>
<evidence type="ECO:0000313" key="5">
    <source>
        <dbReference type="Proteomes" id="UP000467132"/>
    </source>
</evidence>
<dbReference type="EMBL" id="QXXA01000001">
    <property type="protein sequence ID" value="NBI05361.1"/>
    <property type="molecule type" value="Genomic_DNA"/>
</dbReference>
<keyword evidence="1 3" id="KW-0963">Cytoplasm</keyword>
<dbReference type="PANTHER" id="PTHR30308:SF2">
    <property type="entry name" value="SSRA-BINDING PROTEIN"/>
    <property type="match status" value="1"/>
</dbReference>
<comment type="similarity">
    <text evidence="3">Belongs to the SmpB family.</text>
</comment>